<proteinExistence type="predicted"/>
<dbReference type="RefSeq" id="WP_142899226.1">
    <property type="nucleotide sequence ID" value="NZ_ML660062.1"/>
</dbReference>
<feature type="transmembrane region" description="Helical" evidence="6">
    <location>
        <begin position="44"/>
        <end position="67"/>
    </location>
</feature>
<protein>
    <submittedName>
        <fullName evidence="7">LysE family translocator</fullName>
    </submittedName>
</protein>
<dbReference type="OrthoDB" id="9812084at2"/>
<name>A0A545T7X1_9PROT</name>
<dbReference type="Proteomes" id="UP000315252">
    <property type="component" value="Unassembled WGS sequence"/>
</dbReference>
<dbReference type="Pfam" id="PF01810">
    <property type="entry name" value="LysE"/>
    <property type="match status" value="1"/>
</dbReference>
<organism evidence="7 8">
    <name type="scientific">Denitrobaculum tricleocarpae</name>
    <dbReference type="NCBI Taxonomy" id="2591009"/>
    <lineage>
        <taxon>Bacteria</taxon>
        <taxon>Pseudomonadati</taxon>
        <taxon>Pseudomonadota</taxon>
        <taxon>Alphaproteobacteria</taxon>
        <taxon>Rhodospirillales</taxon>
        <taxon>Rhodospirillaceae</taxon>
        <taxon>Denitrobaculum</taxon>
    </lineage>
</organism>
<evidence type="ECO:0000256" key="4">
    <source>
        <dbReference type="ARBA" id="ARBA00022989"/>
    </source>
</evidence>
<dbReference type="GO" id="GO:0015171">
    <property type="term" value="F:amino acid transmembrane transporter activity"/>
    <property type="evidence" value="ECO:0007669"/>
    <property type="project" value="TreeGrafter"/>
</dbReference>
<evidence type="ECO:0000256" key="6">
    <source>
        <dbReference type="SAM" id="Phobius"/>
    </source>
</evidence>
<comment type="subcellular location">
    <subcellularLocation>
        <location evidence="1">Cell membrane</location>
        <topology evidence="1">Multi-pass membrane protein</topology>
    </subcellularLocation>
</comment>
<keyword evidence="8" id="KW-1185">Reference proteome</keyword>
<dbReference type="InterPro" id="IPR001123">
    <property type="entry name" value="LeuE-type"/>
</dbReference>
<feature type="transmembrane region" description="Helical" evidence="6">
    <location>
        <begin position="150"/>
        <end position="174"/>
    </location>
</feature>
<dbReference type="EMBL" id="VHSH01000011">
    <property type="protein sequence ID" value="TQV73326.1"/>
    <property type="molecule type" value="Genomic_DNA"/>
</dbReference>
<keyword evidence="4 6" id="KW-1133">Transmembrane helix</keyword>
<feature type="transmembrane region" description="Helical" evidence="6">
    <location>
        <begin position="186"/>
        <end position="203"/>
    </location>
</feature>
<dbReference type="AlphaFoldDB" id="A0A545T7X1"/>
<evidence type="ECO:0000256" key="2">
    <source>
        <dbReference type="ARBA" id="ARBA00022475"/>
    </source>
</evidence>
<dbReference type="GO" id="GO:0033228">
    <property type="term" value="P:cysteine export across plasma membrane"/>
    <property type="evidence" value="ECO:0007669"/>
    <property type="project" value="TreeGrafter"/>
</dbReference>
<keyword evidence="2" id="KW-1003">Cell membrane</keyword>
<keyword evidence="5 6" id="KW-0472">Membrane</keyword>
<comment type="caution">
    <text evidence="7">The sequence shown here is derived from an EMBL/GenBank/DDBJ whole genome shotgun (WGS) entry which is preliminary data.</text>
</comment>
<reference evidence="7 8" key="1">
    <citation type="submission" date="2019-06" db="EMBL/GenBank/DDBJ databases">
        <title>Whole genome sequence for Rhodospirillaceae sp. R148.</title>
        <authorList>
            <person name="Wang G."/>
        </authorList>
    </citation>
    <scope>NUCLEOTIDE SEQUENCE [LARGE SCALE GENOMIC DNA]</scope>
    <source>
        <strain evidence="7 8">R148</strain>
    </source>
</reference>
<gene>
    <name evidence="7" type="ORF">FKG95_25235</name>
</gene>
<keyword evidence="3 6" id="KW-0812">Transmembrane</keyword>
<accession>A0A545T7X1</accession>
<evidence type="ECO:0000256" key="1">
    <source>
        <dbReference type="ARBA" id="ARBA00004651"/>
    </source>
</evidence>
<evidence type="ECO:0000313" key="8">
    <source>
        <dbReference type="Proteomes" id="UP000315252"/>
    </source>
</evidence>
<sequence>MSLEQALAFFIFAFVAAVTPGPSNVLLTATGANAGLMRGLSCLFGVVLGMGFMMSIVAFGLGSVVLDSPQIMEALKWGGATFLLWLAWKIATAQPSAPESGDDEGQAGEPIGFLGAAGFQWVNPKSWLVCAGAAGTYLQSDAAGALAQSLSLGGVFVLAALPSSFIWLAAGVALQQVLRDSKSQRRFNLVMGALLAGSVIYFIR</sequence>
<evidence type="ECO:0000313" key="7">
    <source>
        <dbReference type="EMBL" id="TQV73326.1"/>
    </source>
</evidence>
<evidence type="ECO:0000256" key="5">
    <source>
        <dbReference type="ARBA" id="ARBA00023136"/>
    </source>
</evidence>
<dbReference type="PANTHER" id="PTHR30086">
    <property type="entry name" value="ARGININE EXPORTER PROTEIN ARGO"/>
    <property type="match status" value="1"/>
</dbReference>
<evidence type="ECO:0000256" key="3">
    <source>
        <dbReference type="ARBA" id="ARBA00022692"/>
    </source>
</evidence>
<dbReference type="GO" id="GO:0005886">
    <property type="term" value="C:plasma membrane"/>
    <property type="evidence" value="ECO:0007669"/>
    <property type="project" value="UniProtKB-SubCell"/>
</dbReference>
<dbReference type="PANTHER" id="PTHR30086:SF20">
    <property type="entry name" value="ARGININE EXPORTER PROTEIN ARGO-RELATED"/>
    <property type="match status" value="1"/>
</dbReference>